<evidence type="ECO:0000256" key="3">
    <source>
        <dbReference type="ARBA" id="ARBA00023002"/>
    </source>
</evidence>
<dbReference type="GO" id="GO:0004802">
    <property type="term" value="F:transketolase activity"/>
    <property type="evidence" value="ECO:0007669"/>
    <property type="project" value="UniProtKB-EC"/>
</dbReference>
<dbReference type="RefSeq" id="WP_015429805.1">
    <property type="nucleotide sequence ID" value="NC_020510.1"/>
</dbReference>
<sequence>MNYNNKKFIDDEEPYFDFDSFKKIVINDYKLARISRETSILGRKEVLNGRAKFGIFGDGKEIPQLAMAKVFKNGDYRSGYYRDQTFMMAIGVLTVKSFFSQLYAHSDLEEEPVSSGRMMTSHFGTRFLNKDGNWKNLIKQKNSSADISSTAAQMPRLLGLAQASKIYKKLKNLKETHKMFSHNGNEVAFGTIGNASISEGLFWETLNAASVLQIPIILSIWDDEYGISVPNKYQFSKQNISDLLYGFHRSKKEKGIEIIRVHGYNYIDLTKTYLKADQIARKEHVPVIIHVTNLTQPQGHSTSSSHERYKSKERLEWEMNNDGIKKFRDWILNFRFEINQKNYCKIANVDFLDQIDIEAKEYVKNEKEKAWKAFQRPIYKIKNEVLSILDQIQNNHSEEKWIKKYVKKYIKELQHNTTKNSPTKKSVFRIARKVLYLLSEGKSDPKNCLIEWVRKKYHEEQENYSSHLYSISEKASAKITEVFPVYNNNDSNKVDGRIVLRENFDKLLELHPDLLIFGEDVGKIGDVNQGLEGLQKKYGKIRVFDTGIRESTILGQGIGLAMRGLRPIVEIQYIDYILYALQIMSDDLASLQYRTKGGQKAPVIIRTRGHRLEGIWHSGSPMGGIINYLRGILVLVPRNMVKAAGFYNTLLSGDDPALVVECLNGYRIKEKLPKNLGLFRTPIGIVEKTRTGEDITMITYGSTWRIVSEAAEELSKINIDSEIIDIQSLLPFDLQKDIVKSLQKTNRLLIIDEDVPGGASAYILQKILEEQNGYYYLDSPPVTITAQEHRPPYGSDGDYFSKPSVENIVEKVLRIMNDS</sequence>
<reference evidence="6 7" key="1">
    <citation type="journal article" date="2013" name="Biol. Lett.">
        <title>Maintenance of essential amino acid synthesis pathways in the Blattabacterium cuenoti symbiont of a wood-feeding cockroach.</title>
        <authorList>
            <person name="Tokuda G."/>
            <person name="Elbourne L.D.H."/>
            <person name="Kinjo Y."/>
            <person name="Saitoh S."/>
            <person name="Sabree Z."/>
            <person name="Hojo M."/>
            <person name="Yamada A."/>
            <person name="Hayashi Y."/>
            <person name="Shigenobu S."/>
            <person name="Bandi C."/>
            <person name="Paulsen I.T."/>
            <person name="Watanabe H."/>
            <person name="Lo N."/>
        </authorList>
    </citation>
    <scope>NUCLEOTIDE SEQUENCE [LARGE SCALE GENOMIC DNA]</scope>
    <source>
        <strain evidence="6 7">BPAA</strain>
    </source>
</reference>
<dbReference type="InterPro" id="IPR029061">
    <property type="entry name" value="THDP-binding"/>
</dbReference>
<dbReference type="eggNOG" id="COG1071">
    <property type="taxonomic scope" value="Bacteria"/>
</dbReference>
<dbReference type="SMART" id="SM00861">
    <property type="entry name" value="Transket_pyr"/>
    <property type="match status" value="1"/>
</dbReference>
<gene>
    <name evidence="6" type="ORF">BPAA_189</name>
</gene>
<dbReference type="Pfam" id="PF00676">
    <property type="entry name" value="E1_dh"/>
    <property type="match status" value="1"/>
</dbReference>
<evidence type="ECO:0000256" key="4">
    <source>
        <dbReference type="ARBA" id="ARBA00023052"/>
    </source>
</evidence>
<accession>M4ZSK8</accession>
<keyword evidence="6" id="KW-0808">Transferase</keyword>
<dbReference type="PANTHER" id="PTHR43257">
    <property type="entry name" value="PYRUVATE DEHYDROGENASE E1 COMPONENT BETA SUBUNIT"/>
    <property type="match status" value="1"/>
</dbReference>
<dbReference type="PATRIC" id="fig|1229512.3.peg.186"/>
<dbReference type="InterPro" id="IPR001017">
    <property type="entry name" value="DH_E1"/>
</dbReference>
<dbReference type="Pfam" id="PF02779">
    <property type="entry name" value="Transket_pyr"/>
    <property type="match status" value="1"/>
</dbReference>
<dbReference type="Proteomes" id="UP000011815">
    <property type="component" value="Chromosome"/>
</dbReference>
<dbReference type="GO" id="GO:0016624">
    <property type="term" value="F:oxidoreductase activity, acting on the aldehyde or oxo group of donors, disulfide as acceptor"/>
    <property type="evidence" value="ECO:0007669"/>
    <property type="project" value="InterPro"/>
</dbReference>
<feature type="domain" description="Transketolase-like pyrimidine-binding" evidence="5">
    <location>
        <begin position="494"/>
        <end position="668"/>
    </location>
</feature>
<evidence type="ECO:0000259" key="5">
    <source>
        <dbReference type="SMART" id="SM00861"/>
    </source>
</evidence>
<dbReference type="Pfam" id="PF02780">
    <property type="entry name" value="Transketolase_C"/>
    <property type="match status" value="1"/>
</dbReference>
<dbReference type="InterPro" id="IPR009014">
    <property type="entry name" value="Transketo_C/PFOR_II"/>
</dbReference>
<proteinExistence type="predicted"/>
<dbReference type="SUPFAM" id="SSF52518">
    <property type="entry name" value="Thiamin diphosphate-binding fold (THDP-binding)"/>
    <property type="match status" value="2"/>
</dbReference>
<dbReference type="KEGG" id="blp:BPAA_189"/>
<keyword evidence="3 6" id="KW-0560">Oxidoreductase</keyword>
<dbReference type="Gene3D" id="3.40.50.970">
    <property type="match status" value="2"/>
</dbReference>
<dbReference type="STRING" id="1229512.BPAA_189"/>
<organism evidence="6 7">
    <name type="scientific">Blattabacterium cuenoti BPAA</name>
    <dbReference type="NCBI Taxonomy" id="1229512"/>
    <lineage>
        <taxon>Bacteria</taxon>
        <taxon>Pseudomonadati</taxon>
        <taxon>Bacteroidota</taxon>
        <taxon>Flavobacteriia</taxon>
        <taxon>Flavobacteriales</taxon>
        <taxon>Blattabacteriaceae</taxon>
        <taxon>Blattabacterium</taxon>
    </lineage>
</organism>
<keyword evidence="4" id="KW-0786">Thiamine pyrophosphate</keyword>
<comment type="cofactor">
    <cofactor evidence="1">
        <name>thiamine diphosphate</name>
        <dbReference type="ChEBI" id="CHEBI:58937"/>
    </cofactor>
</comment>
<comment type="function">
    <text evidence="2">E1 component of the 2-oxoglutarate dehydrogenase (OGDH) complex which catalyzes the decarboxylation of 2-oxoglutarate, the first step in the conversion of 2-oxoglutarate to succinyl-CoA and CO(2).</text>
</comment>
<evidence type="ECO:0000256" key="1">
    <source>
        <dbReference type="ARBA" id="ARBA00001964"/>
    </source>
</evidence>
<dbReference type="AlphaFoldDB" id="M4ZSK8"/>
<dbReference type="EC" id="1.2.4.-" evidence="6"/>
<evidence type="ECO:0000313" key="6">
    <source>
        <dbReference type="EMBL" id="BAM99486.1"/>
    </source>
</evidence>
<dbReference type="InterPro" id="IPR033248">
    <property type="entry name" value="Transketolase_C"/>
</dbReference>
<protein>
    <submittedName>
        <fullName evidence="6">Bifunctional transketolase/2-oxoacid</fullName>
        <ecNumber evidence="6">1.2.4.-</ecNumber>
        <ecNumber evidence="6">2.2.1.1</ecNumber>
    </submittedName>
</protein>
<dbReference type="InterPro" id="IPR005475">
    <property type="entry name" value="Transketolase-like_Pyr-bd"/>
</dbReference>
<dbReference type="PANTHER" id="PTHR43257:SF2">
    <property type="entry name" value="PYRUVATE DEHYDROGENASE E1 COMPONENT SUBUNIT BETA"/>
    <property type="match status" value="1"/>
</dbReference>
<dbReference type="HOGENOM" id="CLU_350462_0_0_10"/>
<dbReference type="Gene3D" id="3.40.50.920">
    <property type="match status" value="1"/>
</dbReference>
<dbReference type="EMBL" id="AP012548">
    <property type="protein sequence ID" value="BAM99486.1"/>
    <property type="molecule type" value="Genomic_DNA"/>
</dbReference>
<dbReference type="eggNOG" id="COG0022">
    <property type="taxonomic scope" value="Bacteria"/>
</dbReference>
<evidence type="ECO:0000256" key="2">
    <source>
        <dbReference type="ARBA" id="ARBA00003906"/>
    </source>
</evidence>
<dbReference type="CDD" id="cd02000">
    <property type="entry name" value="TPP_E1_PDC_ADC_BCADC"/>
    <property type="match status" value="1"/>
</dbReference>
<name>M4ZSK8_9FLAO</name>
<dbReference type="EC" id="2.2.1.1" evidence="6"/>
<evidence type="ECO:0000313" key="7">
    <source>
        <dbReference type="Proteomes" id="UP000011815"/>
    </source>
</evidence>
<dbReference type="SUPFAM" id="SSF52922">
    <property type="entry name" value="TK C-terminal domain-like"/>
    <property type="match status" value="1"/>
</dbReference>